<reference evidence="2 3" key="1">
    <citation type="journal article" date="2024" name="bioRxiv">
        <title>A reference genome for Trichogramma kaykai: A tiny desert-dwelling parasitoid wasp with competing sex-ratio distorters.</title>
        <authorList>
            <person name="Culotta J."/>
            <person name="Lindsey A.R."/>
        </authorList>
    </citation>
    <scope>NUCLEOTIDE SEQUENCE [LARGE SCALE GENOMIC DNA]</scope>
    <source>
        <strain evidence="2 3">KSX58</strain>
    </source>
</reference>
<keyword evidence="1" id="KW-0732">Signal</keyword>
<dbReference type="Gene3D" id="3.15.10.30">
    <property type="entry name" value="Haemolymph juvenile hormone binding protein"/>
    <property type="match status" value="1"/>
</dbReference>
<dbReference type="Pfam" id="PF06585">
    <property type="entry name" value="JHBP"/>
    <property type="match status" value="1"/>
</dbReference>
<protein>
    <submittedName>
        <fullName evidence="2">Uncharacterized protein</fullName>
    </submittedName>
</protein>
<feature type="signal peptide" evidence="1">
    <location>
        <begin position="1"/>
        <end position="19"/>
    </location>
</feature>
<comment type="caution">
    <text evidence="2">The sequence shown here is derived from an EMBL/GenBank/DDBJ whole genome shotgun (WGS) entry which is preliminary data.</text>
</comment>
<sequence length="246" mass="27359">MRAVSCLLLLVAVAHLSEASIYDIRADVERYAVTRTMASKLRVFLEALKGYMQTGNDELGIPKMDPFETKFQKIDLKKRDLVLKGNVSEVHVEGLSNYKVGDVDFRIGQKNLTIGLKWPRINGTTKYSVDATYSEKVSIYGTGDVSFDIRDLEFYSQIQFQKSKAVKIVGLIKTRVKLGALKLNLTGLFNDDELSGLVSEALSDVLPETIDEYQAETVALVNELVVEEGNKLVVGSTWTEIISKLG</sequence>
<evidence type="ECO:0000313" key="3">
    <source>
        <dbReference type="Proteomes" id="UP001627154"/>
    </source>
</evidence>
<dbReference type="InterPro" id="IPR038606">
    <property type="entry name" value="To_sf"/>
</dbReference>
<evidence type="ECO:0000256" key="1">
    <source>
        <dbReference type="SAM" id="SignalP"/>
    </source>
</evidence>
<dbReference type="AlphaFoldDB" id="A0ABD2X774"/>
<dbReference type="SMART" id="SM00700">
    <property type="entry name" value="JHBP"/>
    <property type="match status" value="1"/>
</dbReference>
<evidence type="ECO:0000313" key="2">
    <source>
        <dbReference type="EMBL" id="KAL3401267.1"/>
    </source>
</evidence>
<dbReference type="PANTHER" id="PTHR11008">
    <property type="entry name" value="PROTEIN TAKEOUT-LIKE PROTEIN"/>
    <property type="match status" value="1"/>
</dbReference>
<keyword evidence="3" id="KW-1185">Reference proteome</keyword>
<gene>
    <name evidence="2" type="ORF">TKK_005571</name>
</gene>
<organism evidence="2 3">
    <name type="scientific">Trichogramma kaykai</name>
    <dbReference type="NCBI Taxonomy" id="54128"/>
    <lineage>
        <taxon>Eukaryota</taxon>
        <taxon>Metazoa</taxon>
        <taxon>Ecdysozoa</taxon>
        <taxon>Arthropoda</taxon>
        <taxon>Hexapoda</taxon>
        <taxon>Insecta</taxon>
        <taxon>Pterygota</taxon>
        <taxon>Neoptera</taxon>
        <taxon>Endopterygota</taxon>
        <taxon>Hymenoptera</taxon>
        <taxon>Apocrita</taxon>
        <taxon>Proctotrupomorpha</taxon>
        <taxon>Chalcidoidea</taxon>
        <taxon>Trichogrammatidae</taxon>
        <taxon>Trichogramma</taxon>
    </lineage>
</organism>
<name>A0ABD2X774_9HYME</name>
<dbReference type="EMBL" id="JBJJXI010000048">
    <property type="protein sequence ID" value="KAL3401267.1"/>
    <property type="molecule type" value="Genomic_DNA"/>
</dbReference>
<dbReference type="InterPro" id="IPR010562">
    <property type="entry name" value="Haemolymph_juvenile_hormone-bd"/>
</dbReference>
<accession>A0ABD2X774</accession>
<dbReference type="PANTHER" id="PTHR11008:SF9">
    <property type="entry name" value="PROTEIN TAKEOUT-LIKE PROTEIN"/>
    <property type="match status" value="1"/>
</dbReference>
<feature type="chain" id="PRO_5044892207" evidence="1">
    <location>
        <begin position="20"/>
        <end position="246"/>
    </location>
</feature>
<dbReference type="Proteomes" id="UP001627154">
    <property type="component" value="Unassembled WGS sequence"/>
</dbReference>
<proteinExistence type="predicted"/>